<dbReference type="Gene3D" id="2.60.120.620">
    <property type="entry name" value="q2cbj1_9rhob like domain"/>
    <property type="match status" value="1"/>
</dbReference>
<accession>A0ABP7TK94</accession>
<dbReference type="SUPFAM" id="SSF51197">
    <property type="entry name" value="Clavaminate synthase-like"/>
    <property type="match status" value="1"/>
</dbReference>
<comment type="caution">
    <text evidence="2">The sequence shown here is derived from an EMBL/GenBank/DDBJ whole genome shotgun (WGS) entry which is preliminary data.</text>
</comment>
<dbReference type="Proteomes" id="UP001424459">
    <property type="component" value="Unassembled WGS sequence"/>
</dbReference>
<dbReference type="PROSITE" id="PS51471">
    <property type="entry name" value="FE2OG_OXY"/>
    <property type="match status" value="1"/>
</dbReference>
<reference evidence="3" key="1">
    <citation type="journal article" date="2019" name="Int. J. Syst. Evol. Microbiol.">
        <title>The Global Catalogue of Microorganisms (GCM) 10K type strain sequencing project: providing services to taxonomists for standard genome sequencing and annotation.</title>
        <authorList>
            <consortium name="The Broad Institute Genomics Platform"/>
            <consortium name="The Broad Institute Genome Sequencing Center for Infectious Disease"/>
            <person name="Wu L."/>
            <person name="Ma J."/>
        </authorList>
    </citation>
    <scope>NUCLEOTIDE SEQUENCE [LARGE SCALE GENOMIC DNA]</scope>
    <source>
        <strain evidence="3">JCM 17564</strain>
    </source>
</reference>
<gene>
    <name evidence="2" type="ORF">GCM10022281_02660</name>
</gene>
<dbReference type="NCBIfam" id="TIGR02466">
    <property type="entry name" value="TIGR02466 family protein"/>
    <property type="match status" value="1"/>
</dbReference>
<keyword evidence="3" id="KW-1185">Reference proteome</keyword>
<feature type="domain" description="Fe2OG dioxygenase" evidence="1">
    <location>
        <begin position="88"/>
        <end position="193"/>
    </location>
</feature>
<organism evidence="2 3">
    <name type="scientific">Sphingomonas rosea</name>
    <dbReference type="NCBI Taxonomy" id="335605"/>
    <lineage>
        <taxon>Bacteria</taxon>
        <taxon>Pseudomonadati</taxon>
        <taxon>Pseudomonadota</taxon>
        <taxon>Alphaproteobacteria</taxon>
        <taxon>Sphingomonadales</taxon>
        <taxon>Sphingomonadaceae</taxon>
        <taxon>Sphingomonas</taxon>
    </lineage>
</organism>
<sequence>MRQLFATPLYEAGLDLDLAELAHSIRSLAEDDGAGRRWAKAHGYKGYTSYASLADLPRRDPVFADLAKALTRHAATFAKALAWDVRPKLDSLWVNLLKPGGHHSAHIHPHSILSGTLYVEVPEGGGAIRFEDPRLPMMMAAPIRQPDAPEALRPFVTVDPKPGQLLLWESWLRHEVLPGTAKAERVSVSFNFA</sequence>
<proteinExistence type="predicted"/>
<dbReference type="InterPro" id="IPR005123">
    <property type="entry name" value="Oxoglu/Fe-dep_dioxygenase_dom"/>
</dbReference>
<evidence type="ECO:0000259" key="1">
    <source>
        <dbReference type="PROSITE" id="PS51471"/>
    </source>
</evidence>
<name>A0ABP7TK94_9SPHN</name>
<dbReference type="InterPro" id="IPR012668">
    <property type="entry name" value="CHP02466"/>
</dbReference>
<evidence type="ECO:0000313" key="2">
    <source>
        <dbReference type="EMBL" id="GAA4027443.1"/>
    </source>
</evidence>
<dbReference type="EMBL" id="BAABBR010000001">
    <property type="protein sequence ID" value="GAA4027443.1"/>
    <property type="molecule type" value="Genomic_DNA"/>
</dbReference>
<protein>
    <submittedName>
        <fullName evidence="2">TIGR02466 family protein</fullName>
    </submittedName>
</protein>
<dbReference type="RefSeq" id="WP_344695163.1">
    <property type="nucleotide sequence ID" value="NZ_BAABBR010000001.1"/>
</dbReference>
<dbReference type="Pfam" id="PF13759">
    <property type="entry name" value="2OG-FeII_Oxy_5"/>
    <property type="match status" value="1"/>
</dbReference>
<evidence type="ECO:0000313" key="3">
    <source>
        <dbReference type="Proteomes" id="UP001424459"/>
    </source>
</evidence>